<organism evidence="5 6">
    <name type="scientific">Akanthomyces lecanii RCEF 1005</name>
    <dbReference type="NCBI Taxonomy" id="1081108"/>
    <lineage>
        <taxon>Eukaryota</taxon>
        <taxon>Fungi</taxon>
        <taxon>Dikarya</taxon>
        <taxon>Ascomycota</taxon>
        <taxon>Pezizomycotina</taxon>
        <taxon>Sordariomycetes</taxon>
        <taxon>Hypocreomycetidae</taxon>
        <taxon>Hypocreales</taxon>
        <taxon>Cordycipitaceae</taxon>
        <taxon>Akanthomyces</taxon>
        <taxon>Cordyceps confragosa</taxon>
    </lineage>
</organism>
<dbReference type="PANTHER" id="PTHR19211">
    <property type="entry name" value="ATP-BINDING TRANSPORT PROTEIN-RELATED"/>
    <property type="match status" value="1"/>
</dbReference>
<dbReference type="STRING" id="1081108.A0A168BIX1"/>
<keyword evidence="1" id="KW-0677">Repeat</keyword>
<dbReference type="SUPFAM" id="SSF52540">
    <property type="entry name" value="P-loop containing nucleoside triphosphate hydrolases"/>
    <property type="match status" value="2"/>
</dbReference>
<evidence type="ECO:0000259" key="4">
    <source>
        <dbReference type="PROSITE" id="PS50893"/>
    </source>
</evidence>
<feature type="domain" description="ABC transporter" evidence="4">
    <location>
        <begin position="38"/>
        <end position="384"/>
    </location>
</feature>
<feature type="domain" description="ABC transporter" evidence="4">
    <location>
        <begin position="484"/>
        <end position="732"/>
    </location>
</feature>
<dbReference type="Gene3D" id="3.40.50.300">
    <property type="entry name" value="P-loop containing nucleotide triphosphate hydrolases"/>
    <property type="match status" value="2"/>
</dbReference>
<dbReference type="Pfam" id="PF00005">
    <property type="entry name" value="ABC_tran"/>
    <property type="match status" value="3"/>
</dbReference>
<dbReference type="EMBL" id="AZHF01000010">
    <property type="protein sequence ID" value="OAA70178.1"/>
    <property type="molecule type" value="Genomic_DNA"/>
</dbReference>
<comment type="caution">
    <text evidence="5">The sequence shown here is derived from an EMBL/GenBank/DDBJ whole genome shotgun (WGS) entry which is preliminary data.</text>
</comment>
<dbReference type="InterPro" id="IPR032781">
    <property type="entry name" value="ABC_tran_Xtn"/>
</dbReference>
<keyword evidence="6" id="KW-1185">Reference proteome</keyword>
<evidence type="ECO:0000256" key="2">
    <source>
        <dbReference type="ARBA" id="ARBA00022741"/>
    </source>
</evidence>
<gene>
    <name evidence="5" type="ORF">LEL_09994</name>
</gene>
<dbReference type="Proteomes" id="UP000076881">
    <property type="component" value="Unassembled WGS sequence"/>
</dbReference>
<dbReference type="PANTHER" id="PTHR19211:SF135">
    <property type="entry name" value="ATPASE, PUTATIVE (AFU_ORTHOLOGUE AFUA_1G16440)-RELATED"/>
    <property type="match status" value="1"/>
</dbReference>
<name>A0A168BIX1_CORDF</name>
<accession>A0A168BIX1</accession>
<evidence type="ECO:0000256" key="3">
    <source>
        <dbReference type="ARBA" id="ARBA00022840"/>
    </source>
</evidence>
<dbReference type="InterPro" id="IPR027417">
    <property type="entry name" value="P-loop_NTPase"/>
</dbReference>
<dbReference type="AlphaFoldDB" id="A0A168BIX1"/>
<dbReference type="InterPro" id="IPR003593">
    <property type="entry name" value="AAA+_ATPase"/>
</dbReference>
<dbReference type="InterPro" id="IPR050611">
    <property type="entry name" value="ABCF"/>
</dbReference>
<evidence type="ECO:0000313" key="5">
    <source>
        <dbReference type="EMBL" id="OAA70178.1"/>
    </source>
</evidence>
<sequence>MDCTSTQTRFHVETTNYRQPIGVQINIDGVTISFSGVVQGVSVPSKKRSKPSAAADGVCLLDDADLKLKEGKQYNLVGRNGTGKSSLLRAIGAKLIPGIPQRSKIVFLEQFETSDVTERDTPTSIDSSHPVASATTVDYVVECVASKNLVERDVCRLTDILKLSSPHDLQRELRLFKLDHMKQEHLLLQKEANMRSGDRGLAARKDLVAFEKKLAAFELTTINTDEPVSSKNLQNELFDATEMLAALQVQAEPTDATELEAMAKRFLLGLGFTEAMMKSPPHNLSGGWKMRADLAIALLQDCDILILDEPTNFLDIFGIIWLQGHLLSLRDLEKPPTIILVSHDRAFTNICTDLIVLKDKSLSYYHGTLSTYEAAQSEKRGWLIKLKAAQDKQIAHMTKTIAQNLKAGKEKDDQNKIRQAKSRQLRVDDRTGMQVNSKGHKIKRCRDVRHESRSRDEIEIPPEERQISIVLPLPSGLRFPGTLLSLEEVSYRYSTESPMINDGVTLTVSMGDRIGILGLNGSGKSTLVRLLVGEAQPTKGTITKHPRLRLAYYAQDATKELTGLANADSTLTALSLLLSEVEGALDEGEVRGVLSAVGLPGRLASDVRLGDLSGGQMVRCQLARLLWRCPQCLVLDEVTTHLDFATVTALRDALRNWPGAVILVTHDRWFMRGVIEGQFEEDEENSADNDSELEAYSTRRAVYRIHEGKLAALPDGVAEFEQLVEREVAKYL</sequence>
<dbReference type="InterPro" id="IPR017871">
    <property type="entry name" value="ABC_transporter-like_CS"/>
</dbReference>
<dbReference type="GO" id="GO:0005524">
    <property type="term" value="F:ATP binding"/>
    <property type="evidence" value="ECO:0007669"/>
    <property type="project" value="UniProtKB-KW"/>
</dbReference>
<evidence type="ECO:0000313" key="6">
    <source>
        <dbReference type="Proteomes" id="UP000076881"/>
    </source>
</evidence>
<dbReference type="SMART" id="SM00382">
    <property type="entry name" value="AAA"/>
    <property type="match status" value="2"/>
</dbReference>
<dbReference type="InterPro" id="IPR003439">
    <property type="entry name" value="ABC_transporter-like_ATP-bd"/>
</dbReference>
<evidence type="ECO:0000256" key="1">
    <source>
        <dbReference type="ARBA" id="ARBA00022737"/>
    </source>
</evidence>
<reference evidence="5 6" key="1">
    <citation type="journal article" date="2016" name="Genome Biol. Evol.">
        <title>Divergent and convergent evolution of fungal pathogenicity.</title>
        <authorList>
            <person name="Shang Y."/>
            <person name="Xiao G."/>
            <person name="Zheng P."/>
            <person name="Cen K."/>
            <person name="Zhan S."/>
            <person name="Wang C."/>
        </authorList>
    </citation>
    <scope>NUCLEOTIDE SEQUENCE [LARGE SCALE GENOMIC DNA]</scope>
    <source>
        <strain evidence="5 6">RCEF 1005</strain>
    </source>
</reference>
<keyword evidence="3" id="KW-0067">ATP-binding</keyword>
<keyword evidence="2" id="KW-0547">Nucleotide-binding</keyword>
<dbReference type="GO" id="GO:0016887">
    <property type="term" value="F:ATP hydrolysis activity"/>
    <property type="evidence" value="ECO:0007669"/>
    <property type="project" value="InterPro"/>
</dbReference>
<dbReference type="CDD" id="cd03221">
    <property type="entry name" value="ABCF_EF-3"/>
    <property type="match status" value="1"/>
</dbReference>
<proteinExistence type="predicted"/>
<dbReference type="Pfam" id="PF12848">
    <property type="entry name" value="ABC_tran_Xtn"/>
    <property type="match status" value="1"/>
</dbReference>
<dbReference type="PROSITE" id="PS00211">
    <property type="entry name" value="ABC_TRANSPORTER_1"/>
    <property type="match status" value="1"/>
</dbReference>
<dbReference type="OrthoDB" id="2110130at2759"/>
<protein>
    <submittedName>
        <fullName evidence="5">ABC transporter-like protein</fullName>
    </submittedName>
</protein>
<dbReference type="PROSITE" id="PS50893">
    <property type="entry name" value="ABC_TRANSPORTER_2"/>
    <property type="match status" value="2"/>
</dbReference>